<keyword evidence="1" id="KW-0433">Leucine-rich repeat</keyword>
<dbReference type="Proteomes" id="UP001497382">
    <property type="component" value="Unassembled WGS sequence"/>
</dbReference>
<dbReference type="Gene3D" id="3.80.10.10">
    <property type="entry name" value="Ribonuclease Inhibitor"/>
    <property type="match status" value="2"/>
</dbReference>
<dbReference type="InterPro" id="IPR001611">
    <property type="entry name" value="Leu-rich_rpt"/>
</dbReference>
<protein>
    <submittedName>
        <fullName evidence="4">Uncharacterized protein</fullName>
    </submittedName>
</protein>
<feature type="chain" id="PRO_5043999135" evidence="3">
    <location>
        <begin position="23"/>
        <end position="357"/>
    </location>
</feature>
<accession>A0AAV1Z2Z5</accession>
<evidence type="ECO:0000313" key="5">
    <source>
        <dbReference type="Proteomes" id="UP001497382"/>
    </source>
</evidence>
<sequence length="357" mass="39971">MKMRFSLAVLSLLCLNYHSVESGSPCPSSKNMYPCSCTNFEDGLTLVVCPSIHNTSHLEEVTKSMKSMIIDRLLLLNTFMDNSGVDDFSNAVDPKTKIPLQGVFPKKWLSEVRVRDLEIQNANLNGYFLFDDALEGQSDFLTGIVVKNSNLRGHICSSCGPASGTVAMTTSELRRVPLVKEVDLSFNQLEFVDGSAFPAQLKELRKIVLSNNQISRIHDNAFSNLQHLNHLDVSRNRLKSISRKIFRNSDSSLNTIDVSYNSIQSLPEDMFQNLNGLKEIKLSHNLLETLPATTWSRIPALLEKVDLRGNFLVCNCTMNWIARRMSKSTKLVAHCVAPKQAEFQELKPNLASITQCS</sequence>
<dbReference type="InterPro" id="IPR003591">
    <property type="entry name" value="Leu-rich_rpt_typical-subtyp"/>
</dbReference>
<evidence type="ECO:0000256" key="2">
    <source>
        <dbReference type="ARBA" id="ARBA00022737"/>
    </source>
</evidence>
<dbReference type="SUPFAM" id="SSF52058">
    <property type="entry name" value="L domain-like"/>
    <property type="match status" value="1"/>
</dbReference>
<dbReference type="PANTHER" id="PTHR24366">
    <property type="entry name" value="IG(IMMUNOGLOBULIN) AND LRR(LEUCINE RICH REPEAT) DOMAINS"/>
    <property type="match status" value="1"/>
</dbReference>
<dbReference type="PROSITE" id="PS51450">
    <property type="entry name" value="LRR"/>
    <property type="match status" value="2"/>
</dbReference>
<keyword evidence="3" id="KW-0732">Signal</keyword>
<evidence type="ECO:0000256" key="3">
    <source>
        <dbReference type="SAM" id="SignalP"/>
    </source>
</evidence>
<evidence type="ECO:0000313" key="4">
    <source>
        <dbReference type="EMBL" id="CAL1265694.1"/>
    </source>
</evidence>
<feature type="signal peptide" evidence="3">
    <location>
        <begin position="1"/>
        <end position="22"/>
    </location>
</feature>
<dbReference type="AlphaFoldDB" id="A0AAV1Z2Z5"/>
<dbReference type="FunFam" id="3.80.10.10:FF:001360">
    <property type="entry name" value="Uncharacterized protein"/>
    <property type="match status" value="1"/>
</dbReference>
<dbReference type="EMBL" id="CAXIEN010000018">
    <property type="protein sequence ID" value="CAL1265694.1"/>
    <property type="molecule type" value="Genomic_DNA"/>
</dbReference>
<dbReference type="Pfam" id="PF13855">
    <property type="entry name" value="LRR_8"/>
    <property type="match status" value="2"/>
</dbReference>
<name>A0AAV1Z2Z5_9ARAC</name>
<dbReference type="InterPro" id="IPR032675">
    <property type="entry name" value="LRR_dom_sf"/>
</dbReference>
<keyword evidence="5" id="KW-1185">Reference proteome</keyword>
<evidence type="ECO:0000256" key="1">
    <source>
        <dbReference type="ARBA" id="ARBA00022614"/>
    </source>
</evidence>
<reference evidence="4 5" key="1">
    <citation type="submission" date="2024-04" db="EMBL/GenBank/DDBJ databases">
        <authorList>
            <person name="Rising A."/>
            <person name="Reimegard J."/>
            <person name="Sonavane S."/>
            <person name="Akerstrom W."/>
            <person name="Nylinder S."/>
            <person name="Hedman E."/>
            <person name="Kallberg Y."/>
        </authorList>
    </citation>
    <scope>NUCLEOTIDE SEQUENCE [LARGE SCALE GENOMIC DNA]</scope>
</reference>
<comment type="caution">
    <text evidence="4">The sequence shown here is derived from an EMBL/GenBank/DDBJ whole genome shotgun (WGS) entry which is preliminary data.</text>
</comment>
<dbReference type="PANTHER" id="PTHR24366:SF96">
    <property type="entry name" value="LEUCINE RICH REPEAT CONTAINING 53"/>
    <property type="match status" value="1"/>
</dbReference>
<dbReference type="SMART" id="SM00369">
    <property type="entry name" value="LRR_TYP"/>
    <property type="match status" value="5"/>
</dbReference>
<keyword evidence="2" id="KW-0677">Repeat</keyword>
<gene>
    <name evidence="4" type="ORF">LARSCL_LOCUS2683</name>
</gene>
<dbReference type="SMART" id="SM00364">
    <property type="entry name" value="LRR_BAC"/>
    <property type="match status" value="3"/>
</dbReference>
<organism evidence="4 5">
    <name type="scientific">Larinioides sclopetarius</name>
    <dbReference type="NCBI Taxonomy" id="280406"/>
    <lineage>
        <taxon>Eukaryota</taxon>
        <taxon>Metazoa</taxon>
        <taxon>Ecdysozoa</taxon>
        <taxon>Arthropoda</taxon>
        <taxon>Chelicerata</taxon>
        <taxon>Arachnida</taxon>
        <taxon>Araneae</taxon>
        <taxon>Araneomorphae</taxon>
        <taxon>Entelegynae</taxon>
        <taxon>Araneoidea</taxon>
        <taxon>Araneidae</taxon>
        <taxon>Larinioides</taxon>
    </lineage>
</organism>
<proteinExistence type="predicted"/>